<proteinExistence type="inferred from homology"/>
<dbReference type="EMBL" id="LT635758">
    <property type="protein sequence ID" value="SGZ52101.1"/>
    <property type="molecule type" value="Genomic_DNA"/>
</dbReference>
<gene>
    <name evidence="4" type="ORF">SAMEA4029010_CIC11G00000001651</name>
</gene>
<dbReference type="GO" id="GO:0005737">
    <property type="term" value="C:cytoplasm"/>
    <property type="evidence" value="ECO:0007669"/>
    <property type="project" value="TreeGrafter"/>
</dbReference>
<keyword evidence="2" id="KW-0268">Exocytosis</keyword>
<dbReference type="GO" id="GO:0019905">
    <property type="term" value="F:syntaxin binding"/>
    <property type="evidence" value="ECO:0007669"/>
    <property type="project" value="TreeGrafter"/>
</dbReference>
<reference evidence="4 5" key="1">
    <citation type="submission" date="2016-10" db="EMBL/GenBank/DDBJ databases">
        <authorList>
            <person name="de Groot N.N."/>
        </authorList>
    </citation>
    <scope>NUCLEOTIDE SEQUENCE [LARGE SCALE GENOMIC DNA]</scope>
    <source>
        <strain evidence="4 5">CBS 141442</strain>
    </source>
</reference>
<evidence type="ECO:0000259" key="3">
    <source>
        <dbReference type="Pfam" id="PF08596"/>
    </source>
</evidence>
<dbReference type="GO" id="GO:0006887">
    <property type="term" value="P:exocytosis"/>
    <property type="evidence" value="ECO:0007669"/>
    <property type="project" value="UniProtKB-KW"/>
</dbReference>
<dbReference type="Proteomes" id="UP000182334">
    <property type="component" value="Chromosome III"/>
</dbReference>
<dbReference type="InterPro" id="IPR015943">
    <property type="entry name" value="WD40/YVTN_repeat-like_dom_sf"/>
</dbReference>
<comment type="similarity">
    <text evidence="1">Belongs to the WD repeat L(2)GL family.</text>
</comment>
<organism evidence="4 5">
    <name type="scientific">Sungouiella intermedia</name>
    <dbReference type="NCBI Taxonomy" id="45354"/>
    <lineage>
        <taxon>Eukaryota</taxon>
        <taxon>Fungi</taxon>
        <taxon>Dikarya</taxon>
        <taxon>Ascomycota</taxon>
        <taxon>Saccharomycotina</taxon>
        <taxon>Pichiomycetes</taxon>
        <taxon>Metschnikowiaceae</taxon>
        <taxon>Sungouiella</taxon>
    </lineage>
</organism>
<dbReference type="Pfam" id="PF08596">
    <property type="entry name" value="Lgl_C"/>
    <property type="match status" value="1"/>
</dbReference>
<dbReference type="InterPro" id="IPR001680">
    <property type="entry name" value="WD40_rpt"/>
</dbReference>
<evidence type="ECO:0000256" key="1">
    <source>
        <dbReference type="ARBA" id="ARBA00008070"/>
    </source>
</evidence>
<evidence type="ECO:0000313" key="5">
    <source>
        <dbReference type="Proteomes" id="UP000182334"/>
    </source>
</evidence>
<feature type="domain" description="Lethal giant larvae (Lgl)-like C-terminal" evidence="3">
    <location>
        <begin position="552"/>
        <end position="955"/>
    </location>
</feature>
<dbReference type="Gene3D" id="2.130.10.10">
    <property type="entry name" value="YVTN repeat-like/Quinoprotein amine dehydrogenase"/>
    <property type="match status" value="1"/>
</dbReference>
<dbReference type="GO" id="GO:0005886">
    <property type="term" value="C:plasma membrane"/>
    <property type="evidence" value="ECO:0007669"/>
    <property type="project" value="TreeGrafter"/>
</dbReference>
<dbReference type="AlphaFoldDB" id="A0A1L0G6C7"/>
<dbReference type="OrthoDB" id="19944at2759"/>
<dbReference type="STRING" id="45354.A0A1L0G6C7"/>
<name>A0A1L0G6C7_9ASCO</name>
<dbReference type="SUPFAM" id="SSF50978">
    <property type="entry name" value="WD40 repeat-like"/>
    <property type="match status" value="2"/>
</dbReference>
<protein>
    <submittedName>
        <fullName evidence="4">CIC11C00000001651</fullName>
    </submittedName>
</protein>
<dbReference type="SMART" id="SM00320">
    <property type="entry name" value="WD40"/>
    <property type="match status" value="4"/>
</dbReference>
<dbReference type="GO" id="GO:0045159">
    <property type="term" value="F:myosin II binding"/>
    <property type="evidence" value="ECO:0007669"/>
    <property type="project" value="TreeGrafter"/>
</dbReference>
<keyword evidence="5" id="KW-1185">Reference proteome</keyword>
<accession>A0A1L0G6C7</accession>
<dbReference type="InterPro" id="IPR036322">
    <property type="entry name" value="WD40_repeat_dom_sf"/>
</dbReference>
<dbReference type="PANTHER" id="PTHR10241">
    <property type="entry name" value="LETHAL 2 GIANT LARVAE PROTEIN"/>
    <property type="match status" value="1"/>
</dbReference>
<dbReference type="InterPro" id="IPR013905">
    <property type="entry name" value="Lgl_C_dom"/>
</dbReference>
<evidence type="ECO:0000256" key="2">
    <source>
        <dbReference type="ARBA" id="ARBA00022483"/>
    </source>
</evidence>
<dbReference type="GO" id="GO:0006893">
    <property type="term" value="P:Golgi to plasma membrane transport"/>
    <property type="evidence" value="ECO:0007669"/>
    <property type="project" value="TreeGrafter"/>
</dbReference>
<evidence type="ECO:0000313" key="4">
    <source>
        <dbReference type="EMBL" id="SGZ52101.1"/>
    </source>
</evidence>
<dbReference type="PANTHER" id="PTHR10241:SF25">
    <property type="entry name" value="TOMOSYN, ISOFORM C"/>
    <property type="match status" value="1"/>
</dbReference>
<dbReference type="GO" id="GO:0005096">
    <property type="term" value="F:GTPase activator activity"/>
    <property type="evidence" value="ECO:0007669"/>
    <property type="project" value="TreeGrafter"/>
</dbReference>
<sequence>MFNKIKLRKAPLSLSSVSNAIKSSGTSNLSPEVSPKHLKVTAGDQLGLPVDSIAAIAYDPVQSLLAVGTTNNTIHVYGQSTVEVVFGLKSLGSVSHLRFVKGVYLVCVETSGSITVLSLESKEILGHYLAHGTVCAVESDPSLDWLVVGLNNGSLIFYDVDRLTLTPFRVDNLQKVVMPKQKMSPVLSIEWHPRDIGSLLISYSHCIVQYSIASGGIKNAFIYQLDPSCRGFEYSNLIETGGKKKLFGSPKEVCPRVIEAHYHPNGLHVVTVHADGTLAFWDSNSATLLEARTIKETGLHKQGPPAQVGACGEMRARWITGQDPELTLLLVTGATAEAPDVIDILDFGYTLKYSMTSHEKQGEFYRKPQEGQRKIHVKFNRRLQEQGPLEYITHLLPLAAEAQPYFNGSHNPSRIFLLSSLGALYMSPLNPLSPPDMTMPPSLATILPPLTFSSSESVKRVNWFSILSNRRAKGAPPNTLLSGGAASNKLYPRSIGLDEGYHTVSIKAHENGSVCLLDVTSGEYNDDESIVQINLKDTLDNGTGSASYRPISVSCSFESREMLVGLANGNVAICKFTKAGVNPPSRSGYDQCAVQHSNGTAKIIDLSRRILGNFSQPSFMPVSLLQTESSDRISCLKLTDAGFAAVGYKSGRLVVCDISRGPAVIMNLENITRHLPSVSGECYVTSLEFSIMEYGQDGYSSLLLFVGTNSGGNLMTFKIVPQSNGAFDVAFADKTLGLNYRSKENEDSRLDKIMPINAATGESAVATLEMFRALARNIVIPGYVVVSSKRDLRVLKTPKQKLAHKVVDETCVSCGIVNIRPKGIALAALTETGFVKLFSLPSLGDVADIKLPVDIYKKLQNVLKGRAAQNSTVISSGEIIVLMSTSETLNLLIYDESKNKSLPKTNPTDLLFNKNAIIPPRPTAGALLWAKGQASYISSQDLASLIAGPNRKPAKHSESELAYNISPEANPNMSYGAYAGAIASKEPEKAYEQPVRRATSTNPYAFGTGGFMKTMRDGLDAVEEGMNQYASGLSESMNETVESLKRSFYSLAIKSKFGV</sequence>